<evidence type="ECO:0000313" key="2">
    <source>
        <dbReference type="EMBL" id="OGD65847.1"/>
    </source>
</evidence>
<dbReference type="STRING" id="1797472.A2215_00835"/>
<evidence type="ECO:0000259" key="1">
    <source>
        <dbReference type="Pfam" id="PF00149"/>
    </source>
</evidence>
<dbReference type="EMBL" id="MEZY01000004">
    <property type="protein sequence ID" value="OGD65847.1"/>
    <property type="molecule type" value="Genomic_DNA"/>
</dbReference>
<name>A0A1F5EEI2_9BACT</name>
<gene>
    <name evidence="2" type="ORF">A2215_00835</name>
</gene>
<dbReference type="AlphaFoldDB" id="A0A1F5EEI2"/>
<sequence>MKALLFTDLHGSEKTLKKIFDFISNPANQIKMMLFAGDFVNMGEPLEYQKKFIQLHTLNSVPLFWVPGNNDFGRSYKLMMKYLPSVEGRVEEYQNHKITGVGGSPASWSGEYQGETGIKAEDLKDSIFLSHQPPPGLSNLIKFDKQDTITKKPHFALRATRGKQDTIKSQIKNDQIPNQNVILSGAKNFNTTTMKQFSYAPRIHICGHIHNQWGIGYIGGTKVVKLAASYLGFAAIMDLETLMVAFIEL</sequence>
<accession>A0A1F5EEI2</accession>
<dbReference type="Pfam" id="PF00149">
    <property type="entry name" value="Metallophos"/>
    <property type="match status" value="1"/>
</dbReference>
<dbReference type="GO" id="GO:0016787">
    <property type="term" value="F:hydrolase activity"/>
    <property type="evidence" value="ECO:0007669"/>
    <property type="project" value="InterPro"/>
</dbReference>
<dbReference type="Proteomes" id="UP000178583">
    <property type="component" value="Unassembled WGS sequence"/>
</dbReference>
<feature type="domain" description="Calcineurin-like phosphoesterase" evidence="1">
    <location>
        <begin position="1"/>
        <end position="211"/>
    </location>
</feature>
<reference evidence="2 3" key="1">
    <citation type="journal article" date="2016" name="Nat. Commun.">
        <title>Thousands of microbial genomes shed light on interconnected biogeochemical processes in an aquifer system.</title>
        <authorList>
            <person name="Anantharaman K."/>
            <person name="Brown C.T."/>
            <person name="Hug L.A."/>
            <person name="Sharon I."/>
            <person name="Castelle C.J."/>
            <person name="Probst A.J."/>
            <person name="Thomas B.C."/>
            <person name="Singh A."/>
            <person name="Wilkins M.J."/>
            <person name="Karaoz U."/>
            <person name="Brodie E.L."/>
            <person name="Williams K.H."/>
            <person name="Hubbard S.S."/>
            <person name="Banfield J.F."/>
        </authorList>
    </citation>
    <scope>NUCLEOTIDE SEQUENCE [LARGE SCALE GENOMIC DNA]</scope>
</reference>
<organism evidence="2 3">
    <name type="scientific">Candidatus Berkelbacteria bacterium RIFOXYA2_FULL_43_10</name>
    <dbReference type="NCBI Taxonomy" id="1797472"/>
    <lineage>
        <taxon>Bacteria</taxon>
        <taxon>Candidatus Berkelbacteria</taxon>
    </lineage>
</organism>
<proteinExistence type="predicted"/>
<dbReference type="SUPFAM" id="SSF56300">
    <property type="entry name" value="Metallo-dependent phosphatases"/>
    <property type="match status" value="1"/>
</dbReference>
<evidence type="ECO:0000313" key="3">
    <source>
        <dbReference type="Proteomes" id="UP000178583"/>
    </source>
</evidence>
<comment type="caution">
    <text evidence="2">The sequence shown here is derived from an EMBL/GenBank/DDBJ whole genome shotgun (WGS) entry which is preliminary data.</text>
</comment>
<protein>
    <recommendedName>
        <fullName evidence="1">Calcineurin-like phosphoesterase domain-containing protein</fullName>
    </recommendedName>
</protein>
<dbReference type="InterPro" id="IPR029052">
    <property type="entry name" value="Metallo-depent_PP-like"/>
</dbReference>
<dbReference type="InterPro" id="IPR004843">
    <property type="entry name" value="Calcineurin-like_PHP"/>
</dbReference>
<dbReference type="Gene3D" id="3.60.21.10">
    <property type="match status" value="1"/>
</dbReference>